<feature type="transmembrane region" description="Helical" evidence="6">
    <location>
        <begin position="256"/>
        <end position="274"/>
    </location>
</feature>
<dbReference type="GO" id="GO:0016020">
    <property type="term" value="C:membrane"/>
    <property type="evidence" value="ECO:0007669"/>
    <property type="project" value="UniProtKB-SubCell"/>
</dbReference>
<proteinExistence type="inferred from homology"/>
<dbReference type="AlphaFoldDB" id="A0A8H6SKV4"/>
<evidence type="ECO:0000256" key="3">
    <source>
        <dbReference type="ARBA" id="ARBA00022692"/>
    </source>
</evidence>
<evidence type="ECO:0000256" key="2">
    <source>
        <dbReference type="ARBA" id="ARBA00006945"/>
    </source>
</evidence>
<evidence type="ECO:0000313" key="7">
    <source>
        <dbReference type="EMBL" id="KAF7300675.1"/>
    </source>
</evidence>
<feature type="transmembrane region" description="Helical" evidence="6">
    <location>
        <begin position="226"/>
        <end position="244"/>
    </location>
</feature>
<dbReference type="Pfam" id="PF02077">
    <property type="entry name" value="SURF4"/>
    <property type="match status" value="1"/>
</dbReference>
<dbReference type="OrthoDB" id="7859621at2759"/>
<feature type="transmembrane region" description="Helical" evidence="6">
    <location>
        <begin position="82"/>
        <end position="104"/>
    </location>
</feature>
<dbReference type="EMBL" id="JACAZE010000013">
    <property type="protein sequence ID" value="KAF7300675.1"/>
    <property type="molecule type" value="Genomic_DNA"/>
</dbReference>
<keyword evidence="8" id="KW-1185">Reference proteome</keyword>
<comment type="caution">
    <text evidence="7">The sequence shown here is derived from an EMBL/GenBank/DDBJ whole genome shotgun (WGS) entry which is preliminary data.</text>
</comment>
<dbReference type="Proteomes" id="UP000613580">
    <property type="component" value="Unassembled WGS sequence"/>
</dbReference>
<comment type="similarity">
    <text evidence="2">Belongs to the SURF4 family.</text>
</comment>
<evidence type="ECO:0000256" key="5">
    <source>
        <dbReference type="ARBA" id="ARBA00023136"/>
    </source>
</evidence>
<reference evidence="7" key="1">
    <citation type="submission" date="2020-05" db="EMBL/GenBank/DDBJ databases">
        <title>Mycena genomes resolve the evolution of fungal bioluminescence.</title>
        <authorList>
            <person name="Tsai I.J."/>
        </authorList>
    </citation>
    <scope>NUCLEOTIDE SEQUENCE</scope>
    <source>
        <strain evidence="7">110903Hualien_Pintung</strain>
    </source>
</reference>
<evidence type="ECO:0000256" key="4">
    <source>
        <dbReference type="ARBA" id="ARBA00022989"/>
    </source>
</evidence>
<accession>A0A8H6SKV4</accession>
<dbReference type="InterPro" id="IPR002995">
    <property type="entry name" value="Surf4"/>
</dbReference>
<evidence type="ECO:0000256" key="6">
    <source>
        <dbReference type="SAM" id="Phobius"/>
    </source>
</evidence>
<gene>
    <name evidence="7" type="ORF">HMN09_00953100</name>
</gene>
<organism evidence="7 8">
    <name type="scientific">Mycena chlorophos</name>
    <name type="common">Agaric fungus</name>
    <name type="synonym">Agaricus chlorophos</name>
    <dbReference type="NCBI Taxonomy" id="658473"/>
    <lineage>
        <taxon>Eukaryota</taxon>
        <taxon>Fungi</taxon>
        <taxon>Dikarya</taxon>
        <taxon>Basidiomycota</taxon>
        <taxon>Agaricomycotina</taxon>
        <taxon>Agaricomycetes</taxon>
        <taxon>Agaricomycetidae</taxon>
        <taxon>Agaricales</taxon>
        <taxon>Marasmiineae</taxon>
        <taxon>Mycenaceae</taxon>
        <taxon>Mycena</taxon>
    </lineage>
</organism>
<protein>
    <recommendedName>
        <fullName evidence="9">SURF4-domain-containing protein</fullName>
    </recommendedName>
</protein>
<evidence type="ECO:0008006" key="9">
    <source>
        <dbReference type="Google" id="ProtNLM"/>
    </source>
</evidence>
<evidence type="ECO:0000256" key="1">
    <source>
        <dbReference type="ARBA" id="ARBA00004141"/>
    </source>
</evidence>
<feature type="transmembrane region" description="Helical" evidence="6">
    <location>
        <begin position="135"/>
        <end position="154"/>
    </location>
</feature>
<evidence type="ECO:0000313" key="8">
    <source>
        <dbReference type="Proteomes" id="UP000613580"/>
    </source>
</evidence>
<feature type="transmembrane region" description="Helical" evidence="6">
    <location>
        <begin position="174"/>
        <end position="193"/>
    </location>
</feature>
<keyword evidence="3 6" id="KW-0812">Transmembrane</keyword>
<comment type="subcellular location">
    <subcellularLocation>
        <location evidence="1">Membrane</location>
        <topology evidence="1">Multi-pass membrane protein</topology>
    </subcellularLocation>
</comment>
<keyword evidence="5 6" id="KW-0472">Membrane</keyword>
<feature type="transmembrane region" description="Helical" evidence="6">
    <location>
        <begin position="111"/>
        <end position="129"/>
    </location>
</feature>
<sequence length="289" mass="32342">MPIADPNGLGNGRPDTWLGELQALSRRVEEYVDSYSRLIATYLSAFGRVLIVATFLEDAFRIAFQWTDQIWYLERYRKFPGILPQIFLVANIAIMFGASALIVVKRYTEPAVMSLVGVILLQAFGYGLIFDLNFLTRNLSLVGGLLMLLPDAMVARERLFPGLPVLNERVRRRYFLVTSRVLIIALFLGFVIQGELTPVRIGVSVLGIMFCILVVVGFTPRVSSTLLVLLLSVYNVWAHGWWALDAGHPARDFLKYDFFQTLSIVGGLIMFVNFESAAPSTPQEDLALG</sequence>
<feature type="transmembrane region" description="Helical" evidence="6">
    <location>
        <begin position="199"/>
        <end position="219"/>
    </location>
</feature>
<keyword evidence="4 6" id="KW-1133">Transmembrane helix</keyword>
<name>A0A8H6SKV4_MYCCL</name>